<dbReference type="InterPro" id="IPR021109">
    <property type="entry name" value="Peptidase_aspartic_dom_sf"/>
</dbReference>
<evidence type="ECO:0000256" key="1">
    <source>
        <dbReference type="SAM" id="MobiDB-lite"/>
    </source>
</evidence>
<gene>
    <name evidence="2" type="ORF">V8G54_004341</name>
</gene>
<accession>A0AAQ3PDM7</accession>
<organism evidence="2 3">
    <name type="scientific">Vigna mungo</name>
    <name type="common">Black gram</name>
    <name type="synonym">Phaseolus mungo</name>
    <dbReference type="NCBI Taxonomy" id="3915"/>
    <lineage>
        <taxon>Eukaryota</taxon>
        <taxon>Viridiplantae</taxon>
        <taxon>Streptophyta</taxon>
        <taxon>Embryophyta</taxon>
        <taxon>Tracheophyta</taxon>
        <taxon>Spermatophyta</taxon>
        <taxon>Magnoliopsida</taxon>
        <taxon>eudicotyledons</taxon>
        <taxon>Gunneridae</taxon>
        <taxon>Pentapetalae</taxon>
        <taxon>rosids</taxon>
        <taxon>fabids</taxon>
        <taxon>Fabales</taxon>
        <taxon>Fabaceae</taxon>
        <taxon>Papilionoideae</taxon>
        <taxon>50 kb inversion clade</taxon>
        <taxon>NPAAA clade</taxon>
        <taxon>indigoferoid/millettioid clade</taxon>
        <taxon>Phaseoleae</taxon>
        <taxon>Vigna</taxon>
    </lineage>
</organism>
<dbReference type="SUPFAM" id="SSF50630">
    <property type="entry name" value="Acid proteases"/>
    <property type="match status" value="1"/>
</dbReference>
<dbReference type="EMBL" id="CP144700">
    <property type="protein sequence ID" value="WVZ25797.1"/>
    <property type="molecule type" value="Genomic_DNA"/>
</dbReference>
<dbReference type="AlphaFoldDB" id="A0AAQ3PDM7"/>
<name>A0AAQ3PDM7_VIGMU</name>
<reference evidence="2 3" key="1">
    <citation type="journal article" date="2023" name="Life. Sci Alliance">
        <title>Evolutionary insights into 3D genome organization and epigenetic landscape of Vigna mungo.</title>
        <authorList>
            <person name="Junaid A."/>
            <person name="Singh B."/>
            <person name="Bhatia S."/>
        </authorList>
    </citation>
    <scope>NUCLEOTIDE SEQUENCE [LARGE SCALE GENOMIC DNA]</scope>
    <source>
        <strain evidence="2">Urdbean</strain>
    </source>
</reference>
<dbReference type="CDD" id="cd00303">
    <property type="entry name" value="retropepsin_like"/>
    <property type="match status" value="1"/>
</dbReference>
<protein>
    <submittedName>
        <fullName evidence="2">Uncharacterized protein</fullName>
    </submittedName>
</protein>
<evidence type="ECO:0000313" key="2">
    <source>
        <dbReference type="EMBL" id="WVZ25797.1"/>
    </source>
</evidence>
<dbReference type="Pfam" id="PF08284">
    <property type="entry name" value="RVP_2"/>
    <property type="match status" value="1"/>
</dbReference>
<keyword evidence="3" id="KW-1185">Reference proteome</keyword>
<proteinExistence type="predicted"/>
<sequence length="169" mass="19038">MRGKDELVGEPGHMAPVVERSGRQHHHNKLVLSLDMSETSSSNDLKKILKLMHKREHEHVVEMEELRATSVGTMRFQGSLQGMTIQILLHNGSSDNFLQPRIAHCLKLPVEDMSSLQVMVRNGNVMSTKTVIKEVQVKVQGHTLKLPVYLLPVSGVDLILGVAWYWTKN</sequence>
<dbReference type="Gene3D" id="2.40.70.10">
    <property type="entry name" value="Acid Proteases"/>
    <property type="match status" value="1"/>
</dbReference>
<dbReference type="Proteomes" id="UP001374535">
    <property type="component" value="Chromosome 1"/>
</dbReference>
<evidence type="ECO:0000313" key="3">
    <source>
        <dbReference type="Proteomes" id="UP001374535"/>
    </source>
</evidence>
<feature type="region of interest" description="Disordered" evidence="1">
    <location>
        <begin position="1"/>
        <end position="25"/>
    </location>
</feature>